<evidence type="ECO:0000256" key="1">
    <source>
        <dbReference type="SAM" id="MobiDB-lite"/>
    </source>
</evidence>
<dbReference type="InParanoid" id="A0A409YQQ0"/>
<comment type="caution">
    <text evidence="4">The sequence shown here is derived from an EMBL/GenBank/DDBJ whole genome shotgun (WGS) entry which is preliminary data.</text>
</comment>
<dbReference type="Proteomes" id="UP000284842">
    <property type="component" value="Unassembled WGS sequence"/>
</dbReference>
<name>A0A409YQQ0_9AGAR</name>
<keyword evidence="5" id="KW-1185">Reference proteome</keyword>
<feature type="compositionally biased region" description="Acidic residues" evidence="1">
    <location>
        <begin position="601"/>
        <end position="613"/>
    </location>
</feature>
<accession>A0A409YQQ0</accession>
<feature type="region of interest" description="Disordered" evidence="1">
    <location>
        <begin position="534"/>
        <end position="572"/>
    </location>
</feature>
<feature type="region of interest" description="Disordered" evidence="1">
    <location>
        <begin position="596"/>
        <end position="632"/>
    </location>
</feature>
<dbReference type="EMBL" id="NHTK01000815">
    <property type="protein sequence ID" value="PPR05322.1"/>
    <property type="molecule type" value="Genomic_DNA"/>
</dbReference>
<dbReference type="AlphaFoldDB" id="A0A409YQQ0"/>
<dbReference type="OrthoDB" id="5575722at2759"/>
<feature type="domain" description="HAUS augmin-like complex subunit 6 N-terminal" evidence="3">
    <location>
        <begin position="128"/>
        <end position="228"/>
    </location>
</feature>
<feature type="chain" id="PRO_5019211769" description="HAUS augmin-like complex subunit 6 N-terminal domain-containing protein" evidence="2">
    <location>
        <begin position="26"/>
        <end position="723"/>
    </location>
</feature>
<evidence type="ECO:0000313" key="5">
    <source>
        <dbReference type="Proteomes" id="UP000284842"/>
    </source>
</evidence>
<evidence type="ECO:0000256" key="2">
    <source>
        <dbReference type="SAM" id="SignalP"/>
    </source>
</evidence>
<feature type="region of interest" description="Disordered" evidence="1">
    <location>
        <begin position="435"/>
        <end position="494"/>
    </location>
</feature>
<proteinExistence type="predicted"/>
<evidence type="ECO:0000259" key="3">
    <source>
        <dbReference type="Pfam" id="PF14661"/>
    </source>
</evidence>
<organism evidence="4 5">
    <name type="scientific">Panaeolus cyanescens</name>
    <dbReference type="NCBI Taxonomy" id="181874"/>
    <lineage>
        <taxon>Eukaryota</taxon>
        <taxon>Fungi</taxon>
        <taxon>Dikarya</taxon>
        <taxon>Basidiomycota</taxon>
        <taxon>Agaricomycotina</taxon>
        <taxon>Agaricomycetes</taxon>
        <taxon>Agaricomycetidae</taxon>
        <taxon>Agaricales</taxon>
        <taxon>Agaricineae</taxon>
        <taxon>Galeropsidaceae</taxon>
        <taxon>Panaeolus</taxon>
    </lineage>
</organism>
<dbReference type="Pfam" id="PF14661">
    <property type="entry name" value="HAUS6_N"/>
    <property type="match status" value="1"/>
</dbReference>
<feature type="signal peptide" evidence="2">
    <location>
        <begin position="1"/>
        <end position="25"/>
    </location>
</feature>
<gene>
    <name evidence="4" type="ORF">CVT24_008041</name>
</gene>
<evidence type="ECO:0000313" key="4">
    <source>
        <dbReference type="EMBL" id="PPR05322.1"/>
    </source>
</evidence>
<keyword evidence="2" id="KW-0732">Signal</keyword>
<sequence>MSAIISLPNSLILLVHLHLLSYPHASKPEYDENLFSSARGLRERTKTMEDVSYFLVGRLEKLKDGPKSLFPMYPCCRPSDTVAFRTTLAKYLEQLRHSAIYPTALGKSTKQKDRQLPSSSVSAKWWKDVVVRKSLLEECVGERFERLMLALSTHTLMKLSKAHPIDISDFAQELRRQPQLYHSKLSMLNAVRRQWKSRARLLEEKMKQINQLRSTFEGDQRLKAKRDHASLQSIQQLADSKARNIKNTFWSGVDAAGALTFMVTLAGLGSAPCLPTNLSTAHVEGDQSSLPASITPLPVAAAHHPAQIKKFRRPLSLFKVSQSDDKKTGTTLKANIQPYMNVEASLHRSLADAHARLSAQTELLNAELRKRLASLSLKSTPPEPYRLLGHFDANTLECITQSVIADFKTPDLSAELERRIEEIRTNILPPYPIVPDSLPERLPAIEPKTKPTTGIPQRRPQHDPANGRKTSNPPYSVKRSPRKSARFSMARQARPRVPTMRIFSGGEEVNQLINSTYELPSDSDSSDVEIDNYGTPGDRGLKTPKPKPKVNRIWTASTPGARPPSTLKHSGMASRESFPNFMEAAVSLPSLLSADMLLGDDNPDDGDESEDDDYARPGGLHGATADEMATPRTTSFGFDQATQDEDVNPFEHAEWDCFDEAINGGESHGEEYEEEDSITLNNMIQSSQEGFVDLMGRDVELDKHHSEEDGSFQWDSTILHVTH</sequence>
<reference evidence="4 5" key="1">
    <citation type="journal article" date="2018" name="Evol. Lett.">
        <title>Horizontal gene cluster transfer increased hallucinogenic mushroom diversity.</title>
        <authorList>
            <person name="Reynolds H.T."/>
            <person name="Vijayakumar V."/>
            <person name="Gluck-Thaler E."/>
            <person name="Korotkin H.B."/>
            <person name="Matheny P.B."/>
            <person name="Slot J.C."/>
        </authorList>
    </citation>
    <scope>NUCLEOTIDE SEQUENCE [LARGE SCALE GENOMIC DNA]</scope>
    <source>
        <strain evidence="4 5">2629</strain>
    </source>
</reference>
<dbReference type="InterPro" id="IPR028163">
    <property type="entry name" value="HAUS_6_N"/>
</dbReference>
<protein>
    <recommendedName>
        <fullName evidence="3">HAUS augmin-like complex subunit 6 N-terminal domain-containing protein</fullName>
    </recommendedName>
</protein>